<dbReference type="GO" id="GO:0016491">
    <property type="term" value="F:oxidoreductase activity"/>
    <property type="evidence" value="ECO:0007669"/>
    <property type="project" value="UniProtKB-KW"/>
</dbReference>
<name>A0ABT7QNF7_9BACT</name>
<dbReference type="SUPFAM" id="SSF51905">
    <property type="entry name" value="FAD/NAD(P)-binding domain"/>
    <property type="match status" value="1"/>
</dbReference>
<protein>
    <submittedName>
        <fullName evidence="7">L-2-hydroxyglutarate oxidase</fullName>
        <ecNumber evidence="7">1.1.3.-</ecNumber>
    </submittedName>
</protein>
<keyword evidence="8" id="KW-1185">Reference proteome</keyword>
<proteinExistence type="inferred from homology"/>
<evidence type="ECO:0000313" key="8">
    <source>
        <dbReference type="Proteomes" id="UP001169066"/>
    </source>
</evidence>
<organism evidence="7 8">
    <name type="scientific">Sulfurovum xiamenensis</name>
    <dbReference type="NCBI Taxonomy" id="3019066"/>
    <lineage>
        <taxon>Bacteria</taxon>
        <taxon>Pseudomonadati</taxon>
        <taxon>Campylobacterota</taxon>
        <taxon>Epsilonproteobacteria</taxon>
        <taxon>Campylobacterales</taxon>
        <taxon>Sulfurovaceae</taxon>
        <taxon>Sulfurovum</taxon>
    </lineage>
</organism>
<dbReference type="PANTHER" id="PTHR43104">
    <property type="entry name" value="L-2-HYDROXYGLUTARATE DEHYDROGENASE, MITOCHONDRIAL"/>
    <property type="match status" value="1"/>
</dbReference>
<comment type="cofactor">
    <cofactor evidence="1">
        <name>FAD</name>
        <dbReference type="ChEBI" id="CHEBI:57692"/>
    </cofactor>
</comment>
<comment type="similarity">
    <text evidence="5">Belongs to the L2HGDH family.</text>
</comment>
<dbReference type="EMBL" id="JAQIBC010000001">
    <property type="protein sequence ID" value="MDM5262587.1"/>
    <property type="molecule type" value="Genomic_DNA"/>
</dbReference>
<evidence type="ECO:0000256" key="2">
    <source>
        <dbReference type="ARBA" id="ARBA00022630"/>
    </source>
</evidence>
<keyword evidence="3" id="KW-0274">FAD</keyword>
<dbReference type="PANTHER" id="PTHR43104:SF2">
    <property type="entry name" value="L-2-HYDROXYGLUTARATE DEHYDROGENASE, MITOCHONDRIAL"/>
    <property type="match status" value="1"/>
</dbReference>
<reference evidence="7" key="1">
    <citation type="submission" date="2023-01" db="EMBL/GenBank/DDBJ databases">
        <title>Sulfurovum sp. XTW-4 genome assembly.</title>
        <authorList>
            <person name="Wang J."/>
        </authorList>
    </citation>
    <scope>NUCLEOTIDE SEQUENCE</scope>
    <source>
        <strain evidence="7">XTW-4</strain>
    </source>
</reference>
<evidence type="ECO:0000256" key="3">
    <source>
        <dbReference type="ARBA" id="ARBA00022827"/>
    </source>
</evidence>
<dbReference type="Proteomes" id="UP001169066">
    <property type="component" value="Unassembled WGS sequence"/>
</dbReference>
<evidence type="ECO:0000256" key="4">
    <source>
        <dbReference type="ARBA" id="ARBA00023002"/>
    </source>
</evidence>
<dbReference type="Gene3D" id="3.50.50.60">
    <property type="entry name" value="FAD/NAD(P)-binding domain"/>
    <property type="match status" value="1"/>
</dbReference>
<dbReference type="InterPro" id="IPR006076">
    <property type="entry name" value="FAD-dep_OxRdtase"/>
</dbReference>
<dbReference type="NCBIfam" id="NF008726">
    <property type="entry name" value="PRK11728.1"/>
    <property type="match status" value="1"/>
</dbReference>
<accession>A0ABT7QNF7</accession>
<comment type="caution">
    <text evidence="7">The sequence shown here is derived from an EMBL/GenBank/DDBJ whole genome shotgun (WGS) entry which is preliminary data.</text>
</comment>
<dbReference type="InterPro" id="IPR036188">
    <property type="entry name" value="FAD/NAD-bd_sf"/>
</dbReference>
<dbReference type="Pfam" id="PF01266">
    <property type="entry name" value="DAO"/>
    <property type="match status" value="1"/>
</dbReference>
<evidence type="ECO:0000256" key="1">
    <source>
        <dbReference type="ARBA" id="ARBA00001974"/>
    </source>
</evidence>
<evidence type="ECO:0000313" key="7">
    <source>
        <dbReference type="EMBL" id="MDM5262587.1"/>
    </source>
</evidence>
<sequence>MSNIVESDYLIIGAGIIGLAIAKELHLRYPERRIIVLEKESKVAEHSSGRNSGVLHAGFYYTANSLKAKFTRDGNRILTKYCDDNNLRINKCHKVVVASDEKELEGIYELERRGKVNGVNVRIIDEEELATIEPNAKTYKKALYSPDTSTVDPVEITTHVFNDMQSKGVQFYFKEGYHQKIDDHTVESTLGNRYHANKIINCAGLYADKIARDYGYSEDYVIIPFKGIYLKYTKEDKPIKTNIYPVPNLNNPFLGVHYTVTVDNIIKIGPTAIPAFWRENYKGLSRFSFSELLTILRYETKLFLNNSFNFRSLAYEELHKYNKKYFVSLATKMVKQIDVDGFNQWSKPGIRAQLLNIKTLELLQDFVVEGDTKTVHVLNAVSPAFTSSFPFAKWVVDHYIEKDEV</sequence>
<feature type="domain" description="FAD dependent oxidoreductase" evidence="6">
    <location>
        <begin position="8"/>
        <end position="397"/>
    </location>
</feature>
<evidence type="ECO:0000256" key="5">
    <source>
        <dbReference type="ARBA" id="ARBA00037941"/>
    </source>
</evidence>
<keyword evidence="4 7" id="KW-0560">Oxidoreductase</keyword>
<evidence type="ECO:0000259" key="6">
    <source>
        <dbReference type="Pfam" id="PF01266"/>
    </source>
</evidence>
<keyword evidence="2" id="KW-0285">Flavoprotein</keyword>
<dbReference type="Gene3D" id="3.30.9.10">
    <property type="entry name" value="D-Amino Acid Oxidase, subunit A, domain 2"/>
    <property type="match status" value="1"/>
</dbReference>
<dbReference type="RefSeq" id="WP_289400756.1">
    <property type="nucleotide sequence ID" value="NZ_JAQIBC010000001.1"/>
</dbReference>
<dbReference type="EC" id="1.1.3.-" evidence="7"/>
<gene>
    <name evidence="7" type="primary">lhgO</name>
    <name evidence="7" type="ORF">PF327_00020</name>
</gene>